<feature type="compositionally biased region" description="Basic and acidic residues" evidence="1">
    <location>
        <begin position="72"/>
        <end position="81"/>
    </location>
</feature>
<dbReference type="SUPFAM" id="SSF56219">
    <property type="entry name" value="DNase I-like"/>
    <property type="match status" value="1"/>
</dbReference>
<feature type="region of interest" description="Disordered" evidence="1">
    <location>
        <begin position="380"/>
        <end position="426"/>
    </location>
</feature>
<feature type="compositionally biased region" description="Polar residues" evidence="1">
    <location>
        <begin position="874"/>
        <end position="893"/>
    </location>
</feature>
<dbReference type="Gene3D" id="3.60.10.10">
    <property type="entry name" value="Endonuclease/exonuclease/phosphatase"/>
    <property type="match status" value="1"/>
</dbReference>
<sequence>ASDDADGENSSRAPPNREPELHVVDDLVSVLFAGPRLVIVASCLCVPAVVFFACGLLRHSFSFWPSHPPPPGERRGEDDSTGRLPALPQPLVWRAAAAGGGAVNVLYPLFVRRRPSPSSTGYYQTRSEDRGDERLPFVPRSRETSRRAGAERTPARDRDGTPVRGCPLRRWGRRVRQRRRGLEFRRVRLKRGHGMALNDEFGNEEEGWDFDATDQSVAWQARGKPLGAFGPENACHGLMHLHSDELKKIITNKLEVPQESDLIANVHLDSASDSQGARPLFHHTKILGESLCTKVKDLAQHDDITEEELKMGINNYILELYRQAEAYQLLPEVRSLDKEEALRLISQHSAFADFASKILGGDSHASIAFPLVPARDILQPKREGDETQSPARPKRTKISNETVVPAPAAEDQTERGHDPALPAEQNNVQSHPAPVALEDQMECGNVLALSEDRIDVQRYLLKNDYNPIAPNSATTLTSHLQSLYPDLDGNDLKDVTVLHPLELLKTCETRLETHNRVMASSARHTRRDYGYGSGVNATNQQYQQEVQLSNPVGDPEFNPVQILATMATSTLHAITFLDGQGNPATPGSLTSGGDSVQTTRVGNRRVATVTIQSSLKFFRMTDDQQFAPDATQILNSNRLSLKVLQTAPRTQQAPDFVIFGTFTDDSTDAQLSSQVLARPRFPGVKFVPNHEATAITSGIKTQLTLETSVQEVQLTGWPGNDPFQLKLVAAQEMQVKPSGVRPAQTSSSMARPTMLADQSRRMEETILSGAYGDPDQFMNVQVRFPDDTSVPIEVIRQLAADGIIDDTTIASYEKAENAALKERLRDHEASLHNLSNHVSRLCEQLQQQNDFRQEVDQLRAKLAARDATIMSLTSARQESPQLPVNGHSASGLPSGQDGADNATTAQSPPPGTPGFKHRVAHLQKQIDILSNSEDPNNTSTWTDKSAMYQESFDGDSGGFDPSFLNELEAIRATPAMNQVDAPSRCDGEEPPSDSLKGPATLDKTANPQLSSKTPESKSTREPGPAPQDNFQTPTGIETRAAQAERKELRRIQPFGASITTKRRTDLRIANQNVHGCDLARPCVVELEAMQMHNIDIFGLNETKLSATNSVTSRVATAASRILPNSATILSSSTLHMRQDQPHLPGGTGLLYRGTVNCRSHKKYADPLGRFSYLTIQGRGACEGILVMTVYRVVKEDHLSRPNGSTAQQHDSLRKMGKTRPNPRKQVLTDVSKIIQAMQLDGYHPLIMGDFNDDISSAEMTQFLRTNGLRDIIADMNDGSPTALTSTLTTDLIFYSETSTSSTQLRSPAPSH</sequence>
<feature type="region of interest" description="Disordered" evidence="1">
    <location>
        <begin position="978"/>
        <end position="1035"/>
    </location>
</feature>
<dbReference type="InterPro" id="IPR036691">
    <property type="entry name" value="Endo/exonu/phosph_ase_sf"/>
</dbReference>
<gene>
    <name evidence="2" type="ORF">THAOC_03396</name>
</gene>
<dbReference type="Proteomes" id="UP000266841">
    <property type="component" value="Unassembled WGS sequence"/>
</dbReference>
<evidence type="ECO:0000256" key="1">
    <source>
        <dbReference type="SAM" id="MobiDB-lite"/>
    </source>
</evidence>
<dbReference type="OrthoDB" id="57465at2759"/>
<feature type="region of interest" description="Disordered" evidence="1">
    <location>
        <begin position="1199"/>
        <end position="1223"/>
    </location>
</feature>
<feature type="region of interest" description="Disordered" evidence="1">
    <location>
        <begin position="65"/>
        <end position="85"/>
    </location>
</feature>
<proteinExistence type="predicted"/>
<evidence type="ECO:0000313" key="2">
    <source>
        <dbReference type="EMBL" id="EJK74898.1"/>
    </source>
</evidence>
<comment type="caution">
    <text evidence="2">The sequence shown here is derived from an EMBL/GenBank/DDBJ whole genome shotgun (WGS) entry which is preliminary data.</text>
</comment>
<dbReference type="EMBL" id="AGNL01003271">
    <property type="protein sequence ID" value="EJK74898.1"/>
    <property type="molecule type" value="Genomic_DNA"/>
</dbReference>
<feature type="compositionally biased region" description="Basic and acidic residues" evidence="1">
    <location>
        <begin position="126"/>
        <end position="161"/>
    </location>
</feature>
<feature type="compositionally biased region" description="Polar residues" evidence="1">
    <location>
        <begin position="1003"/>
        <end position="1013"/>
    </location>
</feature>
<name>K0T7W5_THAOC</name>
<evidence type="ECO:0000313" key="3">
    <source>
        <dbReference type="Proteomes" id="UP000266841"/>
    </source>
</evidence>
<feature type="region of interest" description="Disordered" evidence="1">
    <location>
        <begin position="874"/>
        <end position="916"/>
    </location>
</feature>
<feature type="non-terminal residue" evidence="2">
    <location>
        <position position="1"/>
    </location>
</feature>
<evidence type="ECO:0008006" key="4">
    <source>
        <dbReference type="Google" id="ProtNLM"/>
    </source>
</evidence>
<feature type="region of interest" description="Disordered" evidence="1">
    <location>
        <begin position="116"/>
        <end position="167"/>
    </location>
</feature>
<feature type="region of interest" description="Disordered" evidence="1">
    <location>
        <begin position="738"/>
        <end position="757"/>
    </location>
</feature>
<reference evidence="2 3" key="1">
    <citation type="journal article" date="2012" name="Genome Biol.">
        <title>Genome and low-iron response of an oceanic diatom adapted to chronic iron limitation.</title>
        <authorList>
            <person name="Lommer M."/>
            <person name="Specht M."/>
            <person name="Roy A.S."/>
            <person name="Kraemer L."/>
            <person name="Andreson R."/>
            <person name="Gutowska M.A."/>
            <person name="Wolf J."/>
            <person name="Bergner S.V."/>
            <person name="Schilhabel M.B."/>
            <person name="Klostermeier U.C."/>
            <person name="Beiko R.G."/>
            <person name="Rosenstiel P."/>
            <person name="Hippler M."/>
            <person name="Laroche J."/>
        </authorList>
    </citation>
    <scope>NUCLEOTIDE SEQUENCE [LARGE SCALE GENOMIC DNA]</scope>
    <source>
        <strain evidence="2 3">CCMP1005</strain>
    </source>
</reference>
<accession>K0T7W5</accession>
<feature type="compositionally biased region" description="Polar residues" evidence="1">
    <location>
        <begin position="116"/>
        <end position="125"/>
    </location>
</feature>
<organism evidence="2 3">
    <name type="scientific">Thalassiosira oceanica</name>
    <name type="common">Marine diatom</name>
    <dbReference type="NCBI Taxonomy" id="159749"/>
    <lineage>
        <taxon>Eukaryota</taxon>
        <taxon>Sar</taxon>
        <taxon>Stramenopiles</taxon>
        <taxon>Ochrophyta</taxon>
        <taxon>Bacillariophyta</taxon>
        <taxon>Coscinodiscophyceae</taxon>
        <taxon>Thalassiosirophycidae</taxon>
        <taxon>Thalassiosirales</taxon>
        <taxon>Thalassiosiraceae</taxon>
        <taxon>Thalassiosira</taxon>
    </lineage>
</organism>
<protein>
    <recommendedName>
        <fullName evidence="4">Endonuclease/exonuclease/phosphatase domain-containing protein</fullName>
    </recommendedName>
</protein>
<keyword evidence="3" id="KW-1185">Reference proteome</keyword>